<evidence type="ECO:0000256" key="2">
    <source>
        <dbReference type="ARBA" id="ARBA00022801"/>
    </source>
</evidence>
<sequence>MEFARRGWSPRSTTIGITLLTLLTLVNAQQPVQVKLDDGSYSGLTANGVNKFLGVRYAAPPQRFAPPVAASMAPHNDVMNATAFAPSCIQAIPAAIAAMMPSGPESEDCLFLNVFAPSSPPPAEGRTVMVWYYGGGFQFGSANTPMYDGSSFAQNQDVIVVTPNYRTSVFGFPGDVEGIPPQMRNVGLMDQKLALQWVQRNIKAFGGDPNKVTLFGESAGGSSVDLLLLTSGAQPPFRAVITESGTAYLVTGPQAGGDIVGLMTGLLGRPNMTTPFQTLAASLNCGSQKALDCVRAAPVDALVSVLSKGPFNFPPVADGDANVPTSPDATRASGKVSKIPMMIGTNLREADIFTMGQPPTALDAFVAATFPGDDALQKTVTAGYPVGAGMPFPTPKDAITQFATDLDWSCSIAHEARLSAQAGVPTWRYLFNSTSFPPTPGGILSRPVHGSEISFVFGNLPPPPATPNQALALSKFMQTAWANFAKNPANGPGVPAWTQFSGKPGAMDLGNLGGIVGDGVSMTDSNVIDSRCNLFDASYARKV</sequence>
<keyword evidence="2 4" id="KW-0378">Hydrolase</keyword>
<evidence type="ECO:0000259" key="5">
    <source>
        <dbReference type="Pfam" id="PF00135"/>
    </source>
</evidence>
<dbReference type="PROSITE" id="PS00941">
    <property type="entry name" value="CARBOXYLESTERASE_B_2"/>
    <property type="match status" value="1"/>
</dbReference>
<accession>A0A010RQ50</accession>
<keyword evidence="4" id="KW-0732">Signal</keyword>
<feature type="active site" description="Charge relay system" evidence="3">
    <location>
        <position position="449"/>
    </location>
</feature>
<comment type="similarity">
    <text evidence="1 4">Belongs to the type-B carboxylesterase/lipase family.</text>
</comment>
<keyword evidence="7" id="KW-1185">Reference proteome</keyword>
<dbReference type="Proteomes" id="UP000020467">
    <property type="component" value="Unassembled WGS sequence"/>
</dbReference>
<dbReference type="EC" id="3.1.1.-" evidence="4"/>
<dbReference type="AlphaFoldDB" id="A0A010RQ50"/>
<dbReference type="PRINTS" id="PR00878">
    <property type="entry name" value="CHOLNESTRASE"/>
</dbReference>
<comment type="caution">
    <text evidence="6">The sequence shown here is derived from an EMBL/GenBank/DDBJ whole genome shotgun (WGS) entry which is preliminary data.</text>
</comment>
<dbReference type="InterPro" id="IPR050309">
    <property type="entry name" value="Type-B_Carboxylest/Lipase"/>
</dbReference>
<evidence type="ECO:0000256" key="4">
    <source>
        <dbReference type="RuleBase" id="RU361235"/>
    </source>
</evidence>
<proteinExistence type="inferred from homology"/>
<feature type="chain" id="PRO_5005100698" description="Carboxylic ester hydrolase" evidence="4">
    <location>
        <begin position="29"/>
        <end position="543"/>
    </location>
</feature>
<gene>
    <name evidence="6" type="ORF">CFIO01_11942</name>
</gene>
<evidence type="ECO:0000256" key="1">
    <source>
        <dbReference type="ARBA" id="ARBA00005964"/>
    </source>
</evidence>
<protein>
    <recommendedName>
        <fullName evidence="4">Carboxylic ester hydrolase</fullName>
        <ecNumber evidence="4">3.1.1.-</ecNumber>
    </recommendedName>
</protein>
<dbReference type="InterPro" id="IPR029058">
    <property type="entry name" value="AB_hydrolase_fold"/>
</dbReference>
<feature type="active site" description="Charge relay system" evidence="3">
    <location>
        <position position="349"/>
    </location>
</feature>
<reference evidence="6 7" key="1">
    <citation type="submission" date="2014-02" db="EMBL/GenBank/DDBJ databases">
        <title>The genome sequence of Colletotrichum fioriniae PJ7.</title>
        <authorList>
            <person name="Baroncelli R."/>
            <person name="Thon M.R."/>
        </authorList>
    </citation>
    <scope>NUCLEOTIDE SEQUENCE [LARGE SCALE GENOMIC DNA]</scope>
    <source>
        <strain evidence="6 7">PJ7</strain>
    </source>
</reference>
<evidence type="ECO:0000313" key="6">
    <source>
        <dbReference type="EMBL" id="EXF80124.1"/>
    </source>
</evidence>
<dbReference type="KEGG" id="cfj:CFIO01_11942"/>
<dbReference type="InterPro" id="IPR000997">
    <property type="entry name" value="Cholinesterase"/>
</dbReference>
<dbReference type="HOGENOM" id="CLU_006586_15_0_1"/>
<organism evidence="6 7">
    <name type="scientific">Colletotrichum fioriniae PJ7</name>
    <dbReference type="NCBI Taxonomy" id="1445577"/>
    <lineage>
        <taxon>Eukaryota</taxon>
        <taxon>Fungi</taxon>
        <taxon>Dikarya</taxon>
        <taxon>Ascomycota</taxon>
        <taxon>Pezizomycotina</taxon>
        <taxon>Sordariomycetes</taxon>
        <taxon>Hypocreomycetidae</taxon>
        <taxon>Glomerellales</taxon>
        <taxon>Glomerellaceae</taxon>
        <taxon>Colletotrichum</taxon>
        <taxon>Colletotrichum acutatum species complex</taxon>
    </lineage>
</organism>
<dbReference type="OrthoDB" id="408631at2759"/>
<dbReference type="ESTHER" id="9pezi-a0a010rq50">
    <property type="family name" value="Fungal_carboxylesterase_lipase"/>
</dbReference>
<name>A0A010RQ50_9PEZI</name>
<feature type="domain" description="Carboxylesterase type B" evidence="5">
    <location>
        <begin position="38"/>
        <end position="504"/>
    </location>
</feature>
<dbReference type="EMBL" id="JARH01000481">
    <property type="protein sequence ID" value="EXF80124.1"/>
    <property type="molecule type" value="Genomic_DNA"/>
</dbReference>
<dbReference type="InterPro" id="IPR019819">
    <property type="entry name" value="Carboxylesterase_B_CS"/>
</dbReference>
<dbReference type="Pfam" id="PF00135">
    <property type="entry name" value="COesterase"/>
    <property type="match status" value="1"/>
</dbReference>
<dbReference type="Gene3D" id="3.40.50.1820">
    <property type="entry name" value="alpha/beta hydrolase"/>
    <property type="match status" value="1"/>
</dbReference>
<dbReference type="PANTHER" id="PTHR11559">
    <property type="entry name" value="CARBOXYLESTERASE"/>
    <property type="match status" value="1"/>
</dbReference>
<feature type="signal peptide" evidence="4">
    <location>
        <begin position="1"/>
        <end position="28"/>
    </location>
</feature>
<dbReference type="InterPro" id="IPR019826">
    <property type="entry name" value="Carboxylesterase_B_AS"/>
</dbReference>
<evidence type="ECO:0000256" key="3">
    <source>
        <dbReference type="PIRSR" id="PIRSR600997-1"/>
    </source>
</evidence>
<dbReference type="GO" id="GO:0004104">
    <property type="term" value="F:cholinesterase activity"/>
    <property type="evidence" value="ECO:0007669"/>
    <property type="project" value="InterPro"/>
</dbReference>
<dbReference type="InterPro" id="IPR002018">
    <property type="entry name" value="CarbesteraseB"/>
</dbReference>
<dbReference type="eggNOG" id="KOG4389">
    <property type="taxonomic scope" value="Eukaryota"/>
</dbReference>
<evidence type="ECO:0000313" key="7">
    <source>
        <dbReference type="Proteomes" id="UP000020467"/>
    </source>
</evidence>
<dbReference type="PROSITE" id="PS00122">
    <property type="entry name" value="CARBOXYLESTERASE_B_1"/>
    <property type="match status" value="1"/>
</dbReference>
<feature type="active site" description="Acyl-ester intermediate" evidence="3">
    <location>
        <position position="218"/>
    </location>
</feature>
<dbReference type="SUPFAM" id="SSF53474">
    <property type="entry name" value="alpha/beta-Hydrolases"/>
    <property type="match status" value="1"/>
</dbReference>